<sequence length="35" mass="3865">MVRLTPNGLSISSRQRAIPFAGVLKEPTITRLNAR</sequence>
<dbReference type="AlphaFoldDB" id="A0A3N2GR56"/>
<gene>
    <name evidence="1" type="ORF">EDD35_1005</name>
</gene>
<reference evidence="1 2" key="1">
    <citation type="submission" date="2018-11" db="EMBL/GenBank/DDBJ databases">
        <title>Sequencing the genomes of 1000 actinobacteria strains.</title>
        <authorList>
            <person name="Klenk H.-P."/>
        </authorList>
    </citation>
    <scope>NUCLEOTIDE SEQUENCE [LARGE SCALE GENOMIC DNA]</scope>
    <source>
        <strain evidence="1 2">DSM 44348</strain>
    </source>
</reference>
<dbReference type="Proteomes" id="UP000274843">
    <property type="component" value="Unassembled WGS sequence"/>
</dbReference>
<comment type="caution">
    <text evidence="1">The sequence shown here is derived from an EMBL/GenBank/DDBJ whole genome shotgun (WGS) entry which is preliminary data.</text>
</comment>
<name>A0A3N2GR56_9PSEU</name>
<organism evidence="1 2">
    <name type="scientific">Amycolatopsis thermoflava</name>
    <dbReference type="NCBI Taxonomy" id="84480"/>
    <lineage>
        <taxon>Bacteria</taxon>
        <taxon>Bacillati</taxon>
        <taxon>Actinomycetota</taxon>
        <taxon>Actinomycetes</taxon>
        <taxon>Pseudonocardiales</taxon>
        <taxon>Pseudonocardiaceae</taxon>
        <taxon>Amycolatopsis</taxon>
        <taxon>Amycolatopsis methanolica group</taxon>
    </lineage>
</organism>
<keyword evidence="2" id="KW-1185">Reference proteome</keyword>
<protein>
    <submittedName>
        <fullName evidence="1">Uncharacterized protein</fullName>
    </submittedName>
</protein>
<evidence type="ECO:0000313" key="2">
    <source>
        <dbReference type="Proteomes" id="UP000274843"/>
    </source>
</evidence>
<evidence type="ECO:0000313" key="1">
    <source>
        <dbReference type="EMBL" id="ROS38719.1"/>
    </source>
</evidence>
<dbReference type="EMBL" id="RKHY01000001">
    <property type="protein sequence ID" value="ROS38719.1"/>
    <property type="molecule type" value="Genomic_DNA"/>
</dbReference>
<accession>A0A3N2GR56</accession>
<proteinExistence type="predicted"/>